<dbReference type="AlphaFoldDB" id="A0A914UKL4"/>
<organism evidence="1 2">
    <name type="scientific">Plectus sambesii</name>
    <dbReference type="NCBI Taxonomy" id="2011161"/>
    <lineage>
        <taxon>Eukaryota</taxon>
        <taxon>Metazoa</taxon>
        <taxon>Ecdysozoa</taxon>
        <taxon>Nematoda</taxon>
        <taxon>Chromadorea</taxon>
        <taxon>Plectida</taxon>
        <taxon>Plectina</taxon>
        <taxon>Plectoidea</taxon>
        <taxon>Plectidae</taxon>
        <taxon>Plectus</taxon>
    </lineage>
</organism>
<accession>A0A914UKL4</accession>
<reference evidence="2" key="1">
    <citation type="submission" date="2022-11" db="UniProtKB">
        <authorList>
            <consortium name="WormBaseParasite"/>
        </authorList>
    </citation>
    <scope>IDENTIFICATION</scope>
</reference>
<sequence>MRSSARSCLEPSRHSLRARWEESLEGRSSMLSLDPRLRWAAHRGPAVAVCVSSTGGTKTFVATQGGDGHSAVDHSMIDRRRPAGLLSPSPIRFRAGQPEFPLVICLFSSVTLA</sequence>
<proteinExistence type="predicted"/>
<keyword evidence="1" id="KW-1185">Reference proteome</keyword>
<protein>
    <submittedName>
        <fullName evidence="2">Uncharacterized protein</fullName>
    </submittedName>
</protein>
<dbReference type="WBParaSite" id="PSAMB.scaffold10622size3944.g33455.t1">
    <property type="protein sequence ID" value="PSAMB.scaffold10622size3944.g33455.t1"/>
    <property type="gene ID" value="PSAMB.scaffold10622size3944.g33455"/>
</dbReference>
<dbReference type="Proteomes" id="UP000887566">
    <property type="component" value="Unplaced"/>
</dbReference>
<evidence type="ECO:0000313" key="1">
    <source>
        <dbReference type="Proteomes" id="UP000887566"/>
    </source>
</evidence>
<evidence type="ECO:0000313" key="2">
    <source>
        <dbReference type="WBParaSite" id="PSAMB.scaffold10622size3944.g33455.t1"/>
    </source>
</evidence>
<name>A0A914UKL4_9BILA</name>